<gene>
    <name evidence="2" type="ORF">JDV76_00050</name>
</gene>
<feature type="chain" id="PRO_5045441912" evidence="1">
    <location>
        <begin position="27"/>
        <end position="52"/>
    </location>
</feature>
<comment type="caution">
    <text evidence="2">The sequence shown here is derived from an EMBL/GenBank/DDBJ whole genome shotgun (WGS) entry which is preliminary data.</text>
</comment>
<feature type="signal peptide" evidence="1">
    <location>
        <begin position="1"/>
        <end position="26"/>
    </location>
</feature>
<keyword evidence="3" id="KW-1185">Reference proteome</keyword>
<dbReference type="EMBL" id="JAEIOT010000004">
    <property type="protein sequence ID" value="MBI8999376.1"/>
    <property type="molecule type" value="Genomic_DNA"/>
</dbReference>
<proteinExistence type="predicted"/>
<dbReference type="Proteomes" id="UP000625574">
    <property type="component" value="Unassembled WGS sequence"/>
</dbReference>
<evidence type="ECO:0000256" key="1">
    <source>
        <dbReference type="SAM" id="SignalP"/>
    </source>
</evidence>
<evidence type="ECO:0000313" key="3">
    <source>
        <dbReference type="Proteomes" id="UP000625574"/>
    </source>
</evidence>
<sequence>MTKKAASLIAGTALLAGSVLVPSAFAGEEAAECVTSVSEGSSSWSVKQTYLN</sequence>
<organism evidence="2 3">
    <name type="scientific">Corynebacterium marambiense</name>
    <dbReference type="NCBI Taxonomy" id="2765364"/>
    <lineage>
        <taxon>Bacteria</taxon>
        <taxon>Bacillati</taxon>
        <taxon>Actinomycetota</taxon>
        <taxon>Actinomycetes</taxon>
        <taxon>Mycobacteriales</taxon>
        <taxon>Corynebacteriaceae</taxon>
        <taxon>Corynebacterium</taxon>
    </lineage>
</organism>
<name>A0ABS0VSQ2_9CORY</name>
<keyword evidence="1" id="KW-0732">Signal</keyword>
<accession>A0ABS0VSQ2</accession>
<reference evidence="2 3" key="1">
    <citation type="submission" date="2020-12" db="EMBL/GenBank/DDBJ databases">
        <title>Genome public.</title>
        <authorList>
            <person name="Sun Q."/>
        </authorList>
    </citation>
    <scope>NUCLEOTIDE SEQUENCE [LARGE SCALE GENOMIC DNA]</scope>
    <source>
        <strain evidence="2 3">CCM 8864</strain>
    </source>
</reference>
<evidence type="ECO:0000313" key="2">
    <source>
        <dbReference type="EMBL" id="MBI8999376.1"/>
    </source>
</evidence>
<feature type="non-terminal residue" evidence="2">
    <location>
        <position position="52"/>
    </location>
</feature>
<protein>
    <submittedName>
        <fullName evidence="2">Uncharacterized protein</fullName>
    </submittedName>
</protein>